<name>A0A250WZ13_9CHLO</name>
<dbReference type="InterPro" id="IPR001611">
    <property type="entry name" value="Leu-rich_rpt"/>
</dbReference>
<organism evidence="6 7">
    <name type="scientific">Chlamydomonas eustigma</name>
    <dbReference type="NCBI Taxonomy" id="1157962"/>
    <lineage>
        <taxon>Eukaryota</taxon>
        <taxon>Viridiplantae</taxon>
        <taxon>Chlorophyta</taxon>
        <taxon>core chlorophytes</taxon>
        <taxon>Chlorophyceae</taxon>
        <taxon>CS clade</taxon>
        <taxon>Chlamydomonadales</taxon>
        <taxon>Chlamydomonadaceae</taxon>
        <taxon>Chlamydomonas</taxon>
    </lineage>
</organism>
<dbReference type="GO" id="GO:0005634">
    <property type="term" value="C:nucleus"/>
    <property type="evidence" value="ECO:0007669"/>
    <property type="project" value="TreeGrafter"/>
</dbReference>
<protein>
    <submittedName>
        <fullName evidence="6">Uncharacterized protein</fullName>
    </submittedName>
</protein>
<gene>
    <name evidence="6" type="ORF">CEUSTIGMA_g3526.t1</name>
</gene>
<feature type="compositionally biased region" description="Basic and acidic residues" evidence="5">
    <location>
        <begin position="390"/>
        <end position="403"/>
    </location>
</feature>
<comment type="caution">
    <text evidence="6">The sequence shown here is derived from an EMBL/GenBank/DDBJ whole genome shotgun (WGS) entry which is preliminary data.</text>
</comment>
<dbReference type="EMBL" id="BEGY01000015">
    <property type="protein sequence ID" value="GAX76083.1"/>
    <property type="molecule type" value="Genomic_DNA"/>
</dbReference>
<evidence type="ECO:0000256" key="3">
    <source>
        <dbReference type="ARBA" id="ARBA00022614"/>
    </source>
</evidence>
<keyword evidence="2" id="KW-0343">GTPase activation</keyword>
<feature type="region of interest" description="Disordered" evidence="5">
    <location>
        <begin position="380"/>
        <end position="422"/>
    </location>
</feature>
<evidence type="ECO:0000313" key="7">
    <source>
        <dbReference type="Proteomes" id="UP000232323"/>
    </source>
</evidence>
<keyword evidence="7" id="KW-1185">Reference proteome</keyword>
<dbReference type="PANTHER" id="PTHR24113">
    <property type="entry name" value="RAN GTPASE-ACTIVATING PROTEIN 1"/>
    <property type="match status" value="1"/>
</dbReference>
<sequence>MENITEKFSSITVRLSAVLNGLKKYESSFGNDAKKTLQDALSATETASTVLQSQNSSTGILHYIRTGGLYNSIKAAHVALQQSVSAILGGAIPLPRSSKEELSTLRTEINGLKLDAYAPSQAQTVANLRRLYIKAKDAQSDVDVVEVQLDDSMRGIISELYEGATSLNDQALMEELSSLKGHLETLRSTSPASSSVSEDAAIISLVMNSLERMHATQLQVVDSIGNAAEEDEEEEEEEEEEEDEDDPFYMPMMPAAIKMAEASKFSMLAQPFGPAEDRPFMIEMDAEDTKTSNGGFAPGGEPVGFTAIDFEPMPETVVEDTAAAATPSVQEAEAVPQTPIQDPETLPAAPSQSMASAVVPTIEPQGVKVSSGVVEDAASAAANISIPEPRMSEKGDTTPESKSDVVGTGSQQDPAAPAAAAHAGSVSKVDSILKDATALVISTSTSPRPPDEKLNKFVDFLQGDNPGACMFHAQMRLSLDGCRKLSAFVGSSSRVKALSLSHNHIGDDGMKILCVGLRQNKSVTALDLPDNDIGNVGVAELAASLAHNTSLTQLQLAYNHISDDGAKALAEFVKVTMSLKKLGLSNNKIGKVGCQALTAAISDNQSLNHLQLLPGNPVQEKDAKALAKALKRNKKFSIRSFLGIDIPA</sequence>
<comment type="subcellular location">
    <subcellularLocation>
        <location evidence="1">Cytoplasm</location>
        <location evidence="1">Cytoskeleton</location>
        <location evidence="1">Cilium axoneme</location>
    </subcellularLocation>
</comment>
<evidence type="ECO:0000256" key="2">
    <source>
        <dbReference type="ARBA" id="ARBA00022468"/>
    </source>
</evidence>
<dbReference type="Gene3D" id="3.80.10.10">
    <property type="entry name" value="Ribonuclease Inhibitor"/>
    <property type="match status" value="1"/>
</dbReference>
<evidence type="ECO:0000256" key="1">
    <source>
        <dbReference type="ARBA" id="ARBA00004430"/>
    </source>
</evidence>
<feature type="compositionally biased region" description="Acidic residues" evidence="5">
    <location>
        <begin position="228"/>
        <end position="247"/>
    </location>
</feature>
<feature type="region of interest" description="Disordered" evidence="5">
    <location>
        <begin position="322"/>
        <end position="352"/>
    </location>
</feature>
<keyword evidence="4" id="KW-0677">Repeat</keyword>
<dbReference type="GO" id="GO:0031267">
    <property type="term" value="F:small GTPase binding"/>
    <property type="evidence" value="ECO:0007669"/>
    <property type="project" value="TreeGrafter"/>
</dbReference>
<dbReference type="GO" id="GO:0005829">
    <property type="term" value="C:cytosol"/>
    <property type="evidence" value="ECO:0007669"/>
    <property type="project" value="TreeGrafter"/>
</dbReference>
<dbReference type="SUPFAM" id="SSF52047">
    <property type="entry name" value="RNI-like"/>
    <property type="match status" value="1"/>
</dbReference>
<evidence type="ECO:0000256" key="4">
    <source>
        <dbReference type="ARBA" id="ARBA00022737"/>
    </source>
</evidence>
<dbReference type="SMART" id="SM00368">
    <property type="entry name" value="LRR_RI"/>
    <property type="match status" value="5"/>
</dbReference>
<keyword evidence="3" id="KW-0433">Leucine-rich repeat</keyword>
<dbReference type="GO" id="GO:0005096">
    <property type="term" value="F:GTPase activator activity"/>
    <property type="evidence" value="ECO:0007669"/>
    <property type="project" value="UniProtKB-KW"/>
</dbReference>
<dbReference type="Pfam" id="PF13516">
    <property type="entry name" value="LRR_6"/>
    <property type="match status" value="4"/>
</dbReference>
<dbReference type="InterPro" id="IPR027038">
    <property type="entry name" value="RanGap"/>
</dbReference>
<reference evidence="6 7" key="1">
    <citation type="submission" date="2017-08" db="EMBL/GenBank/DDBJ databases">
        <title>Acidophilic green algal genome provides insights into adaptation to an acidic environment.</title>
        <authorList>
            <person name="Hirooka S."/>
            <person name="Hirose Y."/>
            <person name="Kanesaki Y."/>
            <person name="Higuchi S."/>
            <person name="Fujiwara T."/>
            <person name="Onuma R."/>
            <person name="Era A."/>
            <person name="Ohbayashi R."/>
            <person name="Uzuka A."/>
            <person name="Nozaki H."/>
            <person name="Yoshikawa H."/>
            <person name="Miyagishima S.Y."/>
        </authorList>
    </citation>
    <scope>NUCLEOTIDE SEQUENCE [LARGE SCALE GENOMIC DNA]</scope>
    <source>
        <strain evidence="6 7">NIES-2499</strain>
    </source>
</reference>
<dbReference type="GO" id="GO:0005930">
    <property type="term" value="C:axoneme"/>
    <property type="evidence" value="ECO:0007669"/>
    <property type="project" value="UniProtKB-SubCell"/>
</dbReference>
<dbReference type="Proteomes" id="UP000232323">
    <property type="component" value="Unassembled WGS sequence"/>
</dbReference>
<accession>A0A250WZ13</accession>
<dbReference type="GO" id="GO:0048471">
    <property type="term" value="C:perinuclear region of cytoplasm"/>
    <property type="evidence" value="ECO:0007669"/>
    <property type="project" value="TreeGrafter"/>
</dbReference>
<proteinExistence type="predicted"/>
<dbReference type="PANTHER" id="PTHR24113:SF12">
    <property type="entry name" value="RAN GTPASE-ACTIVATING PROTEIN 1"/>
    <property type="match status" value="1"/>
</dbReference>
<dbReference type="InterPro" id="IPR032675">
    <property type="entry name" value="LRR_dom_sf"/>
</dbReference>
<dbReference type="OrthoDB" id="532593at2759"/>
<feature type="region of interest" description="Disordered" evidence="5">
    <location>
        <begin position="227"/>
        <end position="248"/>
    </location>
</feature>
<dbReference type="GO" id="GO:0006913">
    <property type="term" value="P:nucleocytoplasmic transport"/>
    <property type="evidence" value="ECO:0007669"/>
    <property type="project" value="TreeGrafter"/>
</dbReference>
<evidence type="ECO:0000256" key="5">
    <source>
        <dbReference type="SAM" id="MobiDB-lite"/>
    </source>
</evidence>
<evidence type="ECO:0000313" key="6">
    <source>
        <dbReference type="EMBL" id="GAX76083.1"/>
    </source>
</evidence>
<dbReference type="AlphaFoldDB" id="A0A250WZ13"/>